<evidence type="ECO:0000313" key="5">
    <source>
        <dbReference type="Proteomes" id="UP000216991"/>
    </source>
</evidence>
<dbReference type="InterPro" id="IPR029058">
    <property type="entry name" value="AB_hydrolase_fold"/>
</dbReference>
<keyword evidence="1" id="KW-0378">Hydrolase</keyword>
<feature type="chain" id="PRO_5012716568" description="Peptidase S9 prolyl oligopeptidase catalytic domain-containing protein" evidence="2">
    <location>
        <begin position="25"/>
        <end position="646"/>
    </location>
</feature>
<organism evidence="4 5">
    <name type="scientific">Sandarakinorhabdus cyanobacteriorum</name>
    <dbReference type="NCBI Taxonomy" id="1981098"/>
    <lineage>
        <taxon>Bacteria</taxon>
        <taxon>Pseudomonadati</taxon>
        <taxon>Pseudomonadota</taxon>
        <taxon>Alphaproteobacteria</taxon>
        <taxon>Sphingomonadales</taxon>
        <taxon>Sphingosinicellaceae</taxon>
        <taxon>Sandarakinorhabdus</taxon>
    </lineage>
</organism>
<name>A0A255YLD9_9SPHN</name>
<feature type="signal peptide" evidence="2">
    <location>
        <begin position="1"/>
        <end position="24"/>
    </location>
</feature>
<sequence length="646" mass="70459">MMPMKMPWLLALALAVLPVIPALAAPPAIRLFGQLPNVSTIELSPDGSKWAAVMGDETSAQIQVRAVADNKLLAISPAEKSKLRDITWVGNDHLIATISTTDRLATLNNRAVESVHLLDLDLAQGGKWKQLLGDLHNAVRQAAGIPRPVIRDGRPYIVVPVFFARNELYTLSLAEVDLVRQKAYITFFGTSDTVGWMVGTDGKPAARIDYTTTTGDWRLMARQGTDYRAVYTERAPLDRPYVFGFGRDANTLLFGSHKSGEWEEYEVTLADGKISGPTTAYRGDRVITDRRTRTVVGTIDTRLDRVDYNFFDAADAALWRGLTRSFPSEQVQMESWSDDRQTIIVGVDGPKTGVGLFLIDRRRRTANPLALRYNGIGPDDLNPVTTFTYKAADGLDIPAYLTLPRGREAKGLPLIVLAHGGPAARDTPGFDWWAQALASRGYAVLQPQFRGSDGFGDAHLQAGYGQWGRKMQTDLSDGVRDLVKKGTVDAARVCIAGASYGGYAAMAGVALDPTVYRCASAVAGVSDLRRMLVTEARDAGGSNNATLRYWQRFMGAKDKNDTSIDAFSPARQVAHIKAPLQLIHGKDDSVVLLEQSQIMADALKAAGKPAALLVLPGEDHYLSRPATRTAMLEAQIAFLEKHNPPN</sequence>
<keyword evidence="2" id="KW-0732">Signal</keyword>
<dbReference type="InterPro" id="IPR001375">
    <property type="entry name" value="Peptidase_S9_cat"/>
</dbReference>
<dbReference type="OrthoDB" id="128799at2"/>
<evidence type="ECO:0000259" key="3">
    <source>
        <dbReference type="Pfam" id="PF00326"/>
    </source>
</evidence>
<dbReference type="PANTHER" id="PTHR42776">
    <property type="entry name" value="SERINE PEPTIDASE S9 FAMILY MEMBER"/>
    <property type="match status" value="1"/>
</dbReference>
<dbReference type="GO" id="GO:0006508">
    <property type="term" value="P:proteolysis"/>
    <property type="evidence" value="ECO:0007669"/>
    <property type="project" value="InterPro"/>
</dbReference>
<dbReference type="Proteomes" id="UP000216991">
    <property type="component" value="Unassembled WGS sequence"/>
</dbReference>
<dbReference type="SUPFAM" id="SSF82171">
    <property type="entry name" value="DPP6 N-terminal domain-like"/>
    <property type="match status" value="1"/>
</dbReference>
<evidence type="ECO:0000256" key="1">
    <source>
        <dbReference type="ARBA" id="ARBA00022801"/>
    </source>
</evidence>
<reference evidence="4 5" key="1">
    <citation type="submission" date="2017-07" db="EMBL/GenBank/DDBJ databases">
        <title>Sandarakinorhabdus cyanobacteriorum sp. nov., a novel bacterium isolated from cyanobacterial aggregates in a eutrophic lake.</title>
        <authorList>
            <person name="Cai H."/>
        </authorList>
    </citation>
    <scope>NUCLEOTIDE SEQUENCE [LARGE SCALE GENOMIC DNA]</scope>
    <source>
        <strain evidence="4 5">TH057</strain>
    </source>
</reference>
<dbReference type="Pfam" id="PF00326">
    <property type="entry name" value="Peptidase_S9"/>
    <property type="match status" value="1"/>
</dbReference>
<accession>A0A255YLD9</accession>
<dbReference type="GO" id="GO:0004252">
    <property type="term" value="F:serine-type endopeptidase activity"/>
    <property type="evidence" value="ECO:0007669"/>
    <property type="project" value="TreeGrafter"/>
</dbReference>
<evidence type="ECO:0000256" key="2">
    <source>
        <dbReference type="SAM" id="SignalP"/>
    </source>
</evidence>
<dbReference type="AlphaFoldDB" id="A0A255YLD9"/>
<proteinExistence type="predicted"/>
<keyword evidence="5" id="KW-1185">Reference proteome</keyword>
<protein>
    <recommendedName>
        <fullName evidence="3">Peptidase S9 prolyl oligopeptidase catalytic domain-containing protein</fullName>
    </recommendedName>
</protein>
<gene>
    <name evidence="4" type="ORF">CHU93_08110</name>
</gene>
<dbReference type="Gene3D" id="3.40.50.1820">
    <property type="entry name" value="alpha/beta hydrolase"/>
    <property type="match status" value="1"/>
</dbReference>
<evidence type="ECO:0000313" key="4">
    <source>
        <dbReference type="EMBL" id="OYQ29290.1"/>
    </source>
</evidence>
<feature type="domain" description="Peptidase S9 prolyl oligopeptidase catalytic" evidence="3">
    <location>
        <begin position="429"/>
        <end position="642"/>
    </location>
</feature>
<dbReference type="SUPFAM" id="SSF53474">
    <property type="entry name" value="alpha/beta-Hydrolases"/>
    <property type="match status" value="1"/>
</dbReference>
<comment type="caution">
    <text evidence="4">The sequence shown here is derived from an EMBL/GenBank/DDBJ whole genome shotgun (WGS) entry which is preliminary data.</text>
</comment>
<dbReference type="PANTHER" id="PTHR42776:SF27">
    <property type="entry name" value="DIPEPTIDYL PEPTIDASE FAMILY MEMBER 6"/>
    <property type="match status" value="1"/>
</dbReference>
<dbReference type="EMBL" id="NOXT01000106">
    <property type="protein sequence ID" value="OYQ29290.1"/>
    <property type="molecule type" value="Genomic_DNA"/>
</dbReference>